<dbReference type="InterPro" id="IPR039637">
    <property type="entry name" value="CNOT7/CNOT8/Pop2"/>
</dbReference>
<proteinExistence type="inferred from homology"/>
<keyword evidence="11" id="KW-0378">Hydrolase</keyword>
<dbReference type="GO" id="GO:0004535">
    <property type="term" value="F:poly(A)-specific ribonuclease activity"/>
    <property type="evidence" value="ECO:0007669"/>
    <property type="project" value="UniProtKB-EC"/>
</dbReference>
<keyword evidence="14" id="KW-0805">Transcription regulation</keyword>
<dbReference type="InterPro" id="IPR036397">
    <property type="entry name" value="RNaseH_sf"/>
</dbReference>
<dbReference type="InterPro" id="IPR006941">
    <property type="entry name" value="RNase_CAF1"/>
</dbReference>
<evidence type="ECO:0000256" key="1">
    <source>
        <dbReference type="ARBA" id="ARBA00001663"/>
    </source>
</evidence>
<keyword evidence="10" id="KW-0479">Metal-binding</keyword>
<keyword evidence="15" id="KW-0804">Transcription</keyword>
<keyword evidence="8" id="KW-0963">Cytoplasm</keyword>
<keyword evidence="13" id="KW-0694">RNA-binding</keyword>
<reference evidence="18 19" key="1">
    <citation type="submission" date="2020-02" db="EMBL/GenBank/DDBJ databases">
        <authorList>
            <person name="Ma Q."/>
            <person name="Huang Y."/>
            <person name="Song X."/>
            <person name="Pei D."/>
        </authorList>
    </citation>
    <scope>NUCLEOTIDE SEQUENCE [LARGE SCALE GENOMIC DNA]</scope>
    <source>
        <strain evidence="18">Sxm20200214</strain>
        <tissue evidence="18">Leaf</tissue>
    </source>
</reference>
<comment type="subcellular location">
    <subcellularLocation>
        <location evidence="4">Cytoplasm</location>
    </subcellularLocation>
    <subcellularLocation>
        <location evidence="3">Nucleus</location>
    </subcellularLocation>
</comment>
<protein>
    <recommendedName>
        <fullName evidence="7">poly(A)-specific ribonuclease</fullName>
        <ecNumber evidence="7">3.1.13.4</ecNumber>
    </recommendedName>
</protein>
<name>A0A8X7WDX2_BRACI</name>
<evidence type="ECO:0000256" key="15">
    <source>
        <dbReference type="ARBA" id="ARBA00023163"/>
    </source>
</evidence>
<dbReference type="Pfam" id="PF04857">
    <property type="entry name" value="CAF1"/>
    <property type="match status" value="1"/>
</dbReference>
<evidence type="ECO:0000256" key="9">
    <source>
        <dbReference type="ARBA" id="ARBA00022722"/>
    </source>
</evidence>
<dbReference type="GO" id="GO:0046872">
    <property type="term" value="F:metal ion binding"/>
    <property type="evidence" value="ECO:0007669"/>
    <property type="project" value="UniProtKB-KW"/>
</dbReference>
<evidence type="ECO:0000256" key="13">
    <source>
        <dbReference type="ARBA" id="ARBA00022884"/>
    </source>
</evidence>
<dbReference type="PANTHER" id="PTHR10797">
    <property type="entry name" value="CCR4-NOT TRANSCRIPTION COMPLEX SUBUNIT"/>
    <property type="match status" value="1"/>
</dbReference>
<comment type="subunit">
    <text evidence="6">Component of the CCR4-NOT complex, at least composed of CRR4 and CAF1 proteins.</text>
</comment>
<comment type="cofactor">
    <cofactor evidence="2">
        <name>a divalent metal cation</name>
        <dbReference type="ChEBI" id="CHEBI:60240"/>
    </cofactor>
</comment>
<dbReference type="GO" id="GO:0005634">
    <property type="term" value="C:nucleus"/>
    <property type="evidence" value="ECO:0007669"/>
    <property type="project" value="UniProtKB-SubCell"/>
</dbReference>
<evidence type="ECO:0000313" key="18">
    <source>
        <dbReference type="EMBL" id="KAG2327716.1"/>
    </source>
</evidence>
<dbReference type="GO" id="GO:0003723">
    <property type="term" value="F:RNA binding"/>
    <property type="evidence" value="ECO:0007669"/>
    <property type="project" value="UniProtKB-KW"/>
</dbReference>
<gene>
    <name evidence="18" type="ORF">Bca52824_010444</name>
</gene>
<comment type="caution">
    <text evidence="18">The sequence shown here is derived from an EMBL/GenBank/DDBJ whole genome shotgun (WGS) entry which is preliminary data.</text>
</comment>
<evidence type="ECO:0000256" key="17">
    <source>
        <dbReference type="ARBA" id="ARBA00025148"/>
    </source>
</evidence>
<dbReference type="GO" id="GO:0030014">
    <property type="term" value="C:CCR4-NOT complex"/>
    <property type="evidence" value="ECO:0007669"/>
    <property type="project" value="InterPro"/>
</dbReference>
<evidence type="ECO:0000256" key="5">
    <source>
        <dbReference type="ARBA" id="ARBA00008372"/>
    </source>
</evidence>
<organism evidence="18 19">
    <name type="scientific">Brassica carinata</name>
    <name type="common">Ethiopian mustard</name>
    <name type="synonym">Abyssinian cabbage</name>
    <dbReference type="NCBI Taxonomy" id="52824"/>
    <lineage>
        <taxon>Eukaryota</taxon>
        <taxon>Viridiplantae</taxon>
        <taxon>Streptophyta</taxon>
        <taxon>Embryophyta</taxon>
        <taxon>Tracheophyta</taxon>
        <taxon>Spermatophyta</taxon>
        <taxon>Magnoliopsida</taxon>
        <taxon>eudicotyledons</taxon>
        <taxon>Gunneridae</taxon>
        <taxon>Pentapetalae</taxon>
        <taxon>rosids</taxon>
        <taxon>malvids</taxon>
        <taxon>Brassicales</taxon>
        <taxon>Brassicaceae</taxon>
        <taxon>Brassiceae</taxon>
        <taxon>Brassica</taxon>
    </lineage>
</organism>
<dbReference type="EMBL" id="JAAMPC010000002">
    <property type="protein sequence ID" value="KAG2327716.1"/>
    <property type="molecule type" value="Genomic_DNA"/>
</dbReference>
<dbReference type="SUPFAM" id="SSF53098">
    <property type="entry name" value="Ribonuclease H-like"/>
    <property type="match status" value="1"/>
</dbReference>
<dbReference type="EC" id="3.1.13.4" evidence="7"/>
<dbReference type="OrthoDB" id="1164111at2759"/>
<keyword evidence="12" id="KW-0269">Exonuclease</keyword>
<evidence type="ECO:0000256" key="10">
    <source>
        <dbReference type="ARBA" id="ARBA00022723"/>
    </source>
</evidence>
<sequence length="145" mass="16515">MSMLPNDNSIQIPEVWNDNLESEMALIRGIVDYFPFVAMDTAFPGTVFAPVGAFQTATEYHYETLRTNVNLLKMIQLGLTFSDKNGNLPTCGPDNRYCIWQFNFREFDLSFDNFSHDSIDLLRRSGIDFAKTTETASFRDASPSF</sequence>
<dbReference type="GO" id="GO:0005737">
    <property type="term" value="C:cytoplasm"/>
    <property type="evidence" value="ECO:0007669"/>
    <property type="project" value="UniProtKB-SubCell"/>
</dbReference>
<comment type="catalytic activity">
    <reaction evidence="1">
        <text>Exonucleolytic cleavage of poly(A) to 5'-AMP.</text>
        <dbReference type="EC" id="3.1.13.4"/>
    </reaction>
</comment>
<comment type="similarity">
    <text evidence="5">Belongs to the CAF1 family.</text>
</comment>
<evidence type="ECO:0000313" key="19">
    <source>
        <dbReference type="Proteomes" id="UP000886595"/>
    </source>
</evidence>
<dbReference type="AlphaFoldDB" id="A0A8X7WDX2"/>
<evidence type="ECO:0000256" key="7">
    <source>
        <dbReference type="ARBA" id="ARBA00012161"/>
    </source>
</evidence>
<evidence type="ECO:0000256" key="12">
    <source>
        <dbReference type="ARBA" id="ARBA00022839"/>
    </source>
</evidence>
<evidence type="ECO:0000256" key="14">
    <source>
        <dbReference type="ARBA" id="ARBA00023015"/>
    </source>
</evidence>
<dbReference type="Gene3D" id="3.30.420.10">
    <property type="entry name" value="Ribonuclease H-like superfamily/Ribonuclease H"/>
    <property type="match status" value="1"/>
</dbReference>
<keyword evidence="9" id="KW-0540">Nuclease</keyword>
<evidence type="ECO:0000256" key="8">
    <source>
        <dbReference type="ARBA" id="ARBA00022490"/>
    </source>
</evidence>
<dbReference type="InterPro" id="IPR012337">
    <property type="entry name" value="RNaseH-like_sf"/>
</dbReference>
<evidence type="ECO:0000256" key="16">
    <source>
        <dbReference type="ARBA" id="ARBA00023242"/>
    </source>
</evidence>
<evidence type="ECO:0000256" key="6">
    <source>
        <dbReference type="ARBA" id="ARBA00011757"/>
    </source>
</evidence>
<evidence type="ECO:0000256" key="4">
    <source>
        <dbReference type="ARBA" id="ARBA00004496"/>
    </source>
</evidence>
<evidence type="ECO:0000256" key="3">
    <source>
        <dbReference type="ARBA" id="ARBA00004123"/>
    </source>
</evidence>
<keyword evidence="19" id="KW-1185">Reference proteome</keyword>
<accession>A0A8X7WDX2</accession>
<keyword evidence="16" id="KW-0539">Nucleus</keyword>
<dbReference type="Proteomes" id="UP000886595">
    <property type="component" value="Unassembled WGS sequence"/>
</dbReference>
<evidence type="ECO:0000256" key="2">
    <source>
        <dbReference type="ARBA" id="ARBA00001968"/>
    </source>
</evidence>
<comment type="function">
    <text evidence="17">Ubiquitous transcription factor required for a diverse set of processes. It is a component of the CCR4 complex involved in the control of gene expression.</text>
</comment>
<evidence type="ECO:0000256" key="11">
    <source>
        <dbReference type="ARBA" id="ARBA00022801"/>
    </source>
</evidence>